<dbReference type="RefSeq" id="WP_275113278.1">
    <property type="nucleotide sequence ID" value="NZ_PYZH01000120.1"/>
</dbReference>
<dbReference type="EMBL" id="PYZH01000120">
    <property type="protein sequence ID" value="PTF10583.1"/>
    <property type="molecule type" value="Genomic_DNA"/>
</dbReference>
<evidence type="ECO:0000313" key="3">
    <source>
        <dbReference type="Proteomes" id="UP000243350"/>
    </source>
</evidence>
<dbReference type="Gene3D" id="3.40.980.20">
    <property type="entry name" value="Four-carbon acid sugar kinase, nucleotide binding domain"/>
    <property type="match status" value="1"/>
</dbReference>
<reference evidence="2 3" key="1">
    <citation type="journal article" date="2016" name="Front. Microbiol.">
        <title>Comprehensive Phylogenetic Analysis of Bovine Non-aureus Staphylococci Species Based on Whole-Genome Sequencing.</title>
        <authorList>
            <person name="Naushad S."/>
            <person name="Barkema H.W."/>
            <person name="Luby C."/>
            <person name="Condas L.A."/>
            <person name="Nobrega D.B."/>
            <person name="Carson D.A."/>
            <person name="De Buck J."/>
        </authorList>
    </citation>
    <scope>NUCLEOTIDE SEQUENCE [LARGE SCALE GENOMIC DNA]</scope>
    <source>
        <strain evidence="2 3">SNUC 4143</strain>
    </source>
</reference>
<dbReference type="InterPro" id="IPR042213">
    <property type="entry name" value="NBD_C_sf"/>
</dbReference>
<accession>A0A2T4KSE8</accession>
<organism evidence="2 3">
    <name type="scientific">Staphylococcus devriesei</name>
    <dbReference type="NCBI Taxonomy" id="586733"/>
    <lineage>
        <taxon>Bacteria</taxon>
        <taxon>Bacillati</taxon>
        <taxon>Bacillota</taxon>
        <taxon>Bacilli</taxon>
        <taxon>Bacillales</taxon>
        <taxon>Staphylococcaceae</taxon>
        <taxon>Staphylococcus</taxon>
    </lineage>
</organism>
<dbReference type="Pfam" id="PF17042">
    <property type="entry name" value="NBD_C"/>
    <property type="match status" value="1"/>
</dbReference>
<feature type="non-terminal residue" evidence="2">
    <location>
        <position position="1"/>
    </location>
</feature>
<dbReference type="AlphaFoldDB" id="A0A2T4KSE8"/>
<feature type="domain" description="Four-carbon acid sugar kinase nucleotide binding" evidence="1">
    <location>
        <begin position="1"/>
        <end position="103"/>
    </location>
</feature>
<dbReference type="SUPFAM" id="SSF142764">
    <property type="entry name" value="YgbK-like"/>
    <property type="match status" value="1"/>
</dbReference>
<evidence type="ECO:0000313" key="2">
    <source>
        <dbReference type="EMBL" id="PTF10583.1"/>
    </source>
</evidence>
<proteinExistence type="predicted"/>
<protein>
    <recommendedName>
        <fullName evidence="1">Four-carbon acid sugar kinase nucleotide binding domain-containing protein</fullName>
    </recommendedName>
</protein>
<dbReference type="Proteomes" id="UP000243350">
    <property type="component" value="Unassembled WGS sequence"/>
</dbReference>
<dbReference type="InterPro" id="IPR031475">
    <property type="entry name" value="NBD_C"/>
</dbReference>
<comment type="caution">
    <text evidence="2">The sequence shown here is derived from an EMBL/GenBank/DDBJ whole genome shotgun (WGS) entry which is preliminary data.</text>
</comment>
<evidence type="ECO:0000259" key="1">
    <source>
        <dbReference type="Pfam" id="PF17042"/>
    </source>
</evidence>
<sequence length="111" mass="12019">VVIYTSRDVIKTEDLTNDLSKSTNISNSLVSIVKQLSIRPSFIIAKGGITSSDVATKGLGIKKAEVIGQITKGVPVWLTGEEAKYNNMPYVIFPGNVGEVDTLMEVYKLNS</sequence>
<name>A0A2T4KSE8_9STAP</name>
<gene>
    <name evidence="2" type="ORF">BUY48_10995</name>
</gene>